<evidence type="ECO:0008006" key="11">
    <source>
        <dbReference type="Google" id="ProtNLM"/>
    </source>
</evidence>
<evidence type="ECO:0000256" key="6">
    <source>
        <dbReference type="SAM" id="Phobius"/>
    </source>
</evidence>
<name>A0A150X2X3_9BACT</name>
<gene>
    <name evidence="9" type="ORF">AWN68_10365</name>
</gene>
<comment type="subcellular location">
    <subcellularLocation>
        <location evidence="1">Cell membrane</location>
        <topology evidence="1">Multi-pass membrane protein</topology>
    </subcellularLocation>
</comment>
<protein>
    <recommendedName>
        <fullName evidence="11">ABC3 transporter permease protein domain-containing protein</fullName>
    </recommendedName>
</protein>
<reference evidence="9 10" key="1">
    <citation type="submission" date="2016-01" db="EMBL/GenBank/DDBJ databases">
        <title>Genome sequencing of Roseivirga echinicomitans KMM 6058.</title>
        <authorList>
            <person name="Selvaratnam C."/>
            <person name="Thevarajoo S."/>
            <person name="Goh K.M."/>
            <person name="Ee R."/>
            <person name="Chan K.-G."/>
            <person name="Chong C.S."/>
        </authorList>
    </citation>
    <scope>NUCLEOTIDE SEQUENCE [LARGE SCALE GENOMIC DNA]</scope>
    <source>
        <strain evidence="9 10">KMM 6058</strain>
    </source>
</reference>
<feature type="transmembrane region" description="Helical" evidence="6">
    <location>
        <begin position="734"/>
        <end position="753"/>
    </location>
</feature>
<keyword evidence="2" id="KW-1003">Cell membrane</keyword>
<feature type="transmembrane region" description="Helical" evidence="6">
    <location>
        <begin position="388"/>
        <end position="409"/>
    </location>
</feature>
<feature type="transmembrane region" description="Helical" evidence="6">
    <location>
        <begin position="430"/>
        <end position="453"/>
    </location>
</feature>
<evidence type="ECO:0000256" key="4">
    <source>
        <dbReference type="ARBA" id="ARBA00022989"/>
    </source>
</evidence>
<feature type="domain" description="ABC3 transporter permease C-terminal" evidence="7">
    <location>
        <begin position="685"/>
        <end position="798"/>
    </location>
</feature>
<dbReference type="Proteomes" id="UP000075615">
    <property type="component" value="Unassembled WGS sequence"/>
</dbReference>
<evidence type="ECO:0000313" key="10">
    <source>
        <dbReference type="Proteomes" id="UP000075615"/>
    </source>
</evidence>
<feature type="domain" description="MacB-like periplasmic core" evidence="8">
    <location>
        <begin position="20"/>
        <end position="248"/>
    </location>
</feature>
<feature type="transmembrane region" description="Helical" evidence="6">
    <location>
        <begin position="678"/>
        <end position="701"/>
    </location>
</feature>
<dbReference type="Pfam" id="PF12704">
    <property type="entry name" value="MacB_PCD"/>
    <property type="match status" value="2"/>
</dbReference>
<feature type="transmembrane region" description="Helical" evidence="6">
    <location>
        <begin position="21"/>
        <end position="41"/>
    </location>
</feature>
<feature type="transmembrane region" description="Helical" evidence="6">
    <location>
        <begin position="347"/>
        <end position="368"/>
    </location>
</feature>
<dbReference type="OrthoDB" id="5933722at2"/>
<dbReference type="InterPro" id="IPR025857">
    <property type="entry name" value="MacB_PCD"/>
</dbReference>
<keyword evidence="4 6" id="KW-1133">Transmembrane helix</keyword>
<keyword evidence="3 6" id="KW-0812">Transmembrane</keyword>
<feature type="transmembrane region" description="Helical" evidence="6">
    <location>
        <begin position="292"/>
        <end position="313"/>
    </location>
</feature>
<dbReference type="EMBL" id="LRDB01000050">
    <property type="protein sequence ID" value="KYG73085.1"/>
    <property type="molecule type" value="Genomic_DNA"/>
</dbReference>
<evidence type="ECO:0000256" key="3">
    <source>
        <dbReference type="ARBA" id="ARBA00022692"/>
    </source>
</evidence>
<evidence type="ECO:0000259" key="8">
    <source>
        <dbReference type="Pfam" id="PF12704"/>
    </source>
</evidence>
<dbReference type="STRING" id="296218.AWN68_10365"/>
<feature type="transmembrane region" description="Helical" evidence="6">
    <location>
        <begin position="765"/>
        <end position="791"/>
    </location>
</feature>
<dbReference type="GO" id="GO:0005886">
    <property type="term" value="C:plasma membrane"/>
    <property type="evidence" value="ECO:0007669"/>
    <property type="project" value="UniProtKB-SubCell"/>
</dbReference>
<dbReference type="GO" id="GO:0022857">
    <property type="term" value="F:transmembrane transporter activity"/>
    <property type="evidence" value="ECO:0007669"/>
    <property type="project" value="TreeGrafter"/>
</dbReference>
<evidence type="ECO:0000313" key="9">
    <source>
        <dbReference type="EMBL" id="KYG73085.1"/>
    </source>
</evidence>
<dbReference type="AlphaFoldDB" id="A0A150X2X3"/>
<dbReference type="InterPro" id="IPR050250">
    <property type="entry name" value="Macrolide_Exporter_MacB"/>
</dbReference>
<sequence length="805" mass="90947">MVRNNILIAIRHLKRNKVFSLINMLGLSLSMVACLLIFKYVSFEKGYDSHIENAESVFRIYRIAEGEAPNDGVASVFPPMAPVIKSSIPEVENIARVIGSDKIFQSFAFSYYAPTGDIKTFNIPRPYFADDDALKIFTMNWEEGANTASLENPYEVVISASYKERFFGKESAIGKLLRFKNMEQDFKVTGVFEDLTENTHFKYDVLVSFKSLPSEWDLDNNYGWGNFFTYLKLNSSGDPNLLEDKINRAFVGIEGAWFKDEGVTFKLQKTQDIHLTSHHSFEMEVNGNKSTVGFLSIVGLFIMVIAWVNYVNLSTTKLIDRSKEVGIRKVLGGVKSQLIGQFLIEGLIINFLAMLLALTLLQFSSVFFENLLGIPIDFFGANSLKQTLVLLVLFTLGSLFFALYPAWLFSIQKVIVVLKGKAKTSNSGLALRKSLTVFQNVVALVLILGTMAVQSQLNFMQNQSLGMDIDQTLIVKKPFMDEANRERTKSAFVNDVKNMSGVQSIAASSEIPGYEISRMRFVALGPAEDDKALYAKDISVDESFISLYDIQVLYGRSFSNDFDDDQSIILSLSAAKDLLQGEELADWIGKTIYYETDPYTLVGIVDDISQESLKSNIEPHIYTHHDRVIYYSIKLGSEDMQNTMGQIEQAFDRNYSNSYFEYFFLDDYFNRQYKSDRLFGSIVSFFSILAIVITVLGLFGLSLYNINRRSKEVSVRKVLGASIRQLVLLLTKEYAWLILLASFISIPIGYIFLHKWLANFANHINIGATLFLVPMLIVFVLTLVTVGYQVLKTANTNPSDSLRYE</sequence>
<keyword evidence="10" id="KW-1185">Reference proteome</keyword>
<dbReference type="InterPro" id="IPR003838">
    <property type="entry name" value="ABC3_permease_C"/>
</dbReference>
<feature type="domain" description="ABC3 transporter permease C-terminal" evidence="7">
    <location>
        <begin position="297"/>
        <end position="406"/>
    </location>
</feature>
<organism evidence="9 10">
    <name type="scientific">Roseivirga echinicomitans</name>
    <dbReference type="NCBI Taxonomy" id="296218"/>
    <lineage>
        <taxon>Bacteria</taxon>
        <taxon>Pseudomonadati</taxon>
        <taxon>Bacteroidota</taxon>
        <taxon>Cytophagia</taxon>
        <taxon>Cytophagales</taxon>
        <taxon>Roseivirgaceae</taxon>
        <taxon>Roseivirga</taxon>
    </lineage>
</organism>
<dbReference type="RefSeq" id="WP_084362900.1">
    <property type="nucleotide sequence ID" value="NZ_LRDB01000050.1"/>
</dbReference>
<dbReference type="PANTHER" id="PTHR30572">
    <property type="entry name" value="MEMBRANE COMPONENT OF TRANSPORTER-RELATED"/>
    <property type="match status" value="1"/>
</dbReference>
<dbReference type="PANTHER" id="PTHR30572:SF18">
    <property type="entry name" value="ABC-TYPE MACROLIDE FAMILY EXPORT SYSTEM PERMEASE COMPONENT 2"/>
    <property type="match status" value="1"/>
</dbReference>
<accession>A0A150X2X3</accession>
<feature type="domain" description="MacB-like periplasmic core" evidence="8">
    <location>
        <begin position="450"/>
        <end position="632"/>
    </location>
</feature>
<dbReference type="Pfam" id="PF02687">
    <property type="entry name" value="FtsX"/>
    <property type="match status" value="2"/>
</dbReference>
<proteinExistence type="predicted"/>
<keyword evidence="5 6" id="KW-0472">Membrane</keyword>
<evidence type="ECO:0000256" key="1">
    <source>
        <dbReference type="ARBA" id="ARBA00004651"/>
    </source>
</evidence>
<evidence type="ECO:0000256" key="2">
    <source>
        <dbReference type="ARBA" id="ARBA00022475"/>
    </source>
</evidence>
<evidence type="ECO:0000259" key="7">
    <source>
        <dbReference type="Pfam" id="PF02687"/>
    </source>
</evidence>
<evidence type="ECO:0000256" key="5">
    <source>
        <dbReference type="ARBA" id="ARBA00023136"/>
    </source>
</evidence>
<comment type="caution">
    <text evidence="9">The sequence shown here is derived from an EMBL/GenBank/DDBJ whole genome shotgun (WGS) entry which is preliminary data.</text>
</comment>
<dbReference type="PROSITE" id="PS51257">
    <property type="entry name" value="PROKAR_LIPOPROTEIN"/>
    <property type="match status" value="1"/>
</dbReference>